<protein>
    <submittedName>
        <fullName evidence="1">Uncharacterized protein</fullName>
    </submittedName>
</protein>
<evidence type="ECO:0000313" key="2">
    <source>
        <dbReference type="Proteomes" id="UP000192907"/>
    </source>
</evidence>
<organism evidence="1 2">
    <name type="scientific">Pseudobacteriovorax antillogorgiicola</name>
    <dbReference type="NCBI Taxonomy" id="1513793"/>
    <lineage>
        <taxon>Bacteria</taxon>
        <taxon>Pseudomonadati</taxon>
        <taxon>Bdellovibrionota</taxon>
        <taxon>Oligoflexia</taxon>
        <taxon>Oligoflexales</taxon>
        <taxon>Pseudobacteriovoracaceae</taxon>
        <taxon>Pseudobacteriovorax</taxon>
    </lineage>
</organism>
<dbReference type="RefSeq" id="WP_132319125.1">
    <property type="nucleotide sequence ID" value="NZ_FWZT01000008.1"/>
</dbReference>
<accession>A0A1Y6BRE5</accession>
<dbReference type="EMBL" id="FWZT01000008">
    <property type="protein sequence ID" value="SMF24426.1"/>
    <property type="molecule type" value="Genomic_DNA"/>
</dbReference>
<proteinExistence type="predicted"/>
<reference evidence="2" key="1">
    <citation type="submission" date="2017-04" db="EMBL/GenBank/DDBJ databases">
        <authorList>
            <person name="Varghese N."/>
            <person name="Submissions S."/>
        </authorList>
    </citation>
    <scope>NUCLEOTIDE SEQUENCE [LARGE SCALE GENOMIC DNA]</scope>
    <source>
        <strain evidence="2">RKEM611</strain>
    </source>
</reference>
<sequence length="133" mass="15402">MKSFKMLFGFMALALCLESCVTQERIIKPDDMELTLVRIPTGFEYGVSKEPQKRRLKIPEAGSELRSKLDRLVKVASFRTSCDEEVSYHRYIEVRHGDVFRRYETSNQDCGKDAMFVSGDLFDQLWGDLASYQ</sequence>
<dbReference type="AlphaFoldDB" id="A0A1Y6BRE5"/>
<name>A0A1Y6BRE5_9BACT</name>
<dbReference type="Proteomes" id="UP000192907">
    <property type="component" value="Unassembled WGS sequence"/>
</dbReference>
<keyword evidence="2" id="KW-1185">Reference proteome</keyword>
<gene>
    <name evidence="1" type="ORF">SAMN06296036_1083</name>
</gene>
<evidence type="ECO:0000313" key="1">
    <source>
        <dbReference type="EMBL" id="SMF24426.1"/>
    </source>
</evidence>